<sequence>MSIIINKFSQKRCINFQNINYYNLVRPAAVNIKKLGCEYLSFGKAGWTA</sequence>
<dbReference type="OrthoDB" id="9864955at2"/>
<dbReference type="Proteomes" id="UP000008212">
    <property type="component" value="Chromosome"/>
</dbReference>
<reference evidence="1 2" key="1">
    <citation type="journal article" date="2004" name="Proc. Natl. Acad. Sci. U.S.A.">
        <title>Comparison of the genome of the oral pathogen Treponema denticola with other spirochete genomes.</title>
        <authorList>
            <person name="Seshadri R."/>
            <person name="Myers G.S."/>
            <person name="Tettelin H."/>
            <person name="Eisen J.A."/>
            <person name="Heidelberg J.F."/>
            <person name="Dodson R.J."/>
            <person name="Davidsen T.M."/>
            <person name="DeBoy R.T."/>
            <person name="Fouts D.E."/>
            <person name="Haft D.H."/>
            <person name="Selengut J."/>
            <person name="Ren Q."/>
            <person name="Brinkac L.M."/>
            <person name="Madupu R."/>
            <person name="Kolonay J."/>
            <person name="Durkin S.A."/>
            <person name="Daugherty S.C."/>
            <person name="Shetty J."/>
            <person name="Shvartsbeyn A."/>
            <person name="Gebregeorgis E."/>
            <person name="Geer K."/>
            <person name="Tsegaye G."/>
            <person name="Malek J."/>
            <person name="Ayodeji B."/>
            <person name="Shatsman S."/>
            <person name="McLeod M.P."/>
            <person name="Smajs D."/>
            <person name="Howell J.K."/>
            <person name="Pal S."/>
            <person name="Amin A."/>
            <person name="Vashisth P."/>
            <person name="McNeill T.Z."/>
            <person name="Xiang Q."/>
            <person name="Sodergren E."/>
            <person name="Baca E."/>
            <person name="Weinstock G.M."/>
            <person name="Norris S.J."/>
            <person name="Fraser C.M."/>
            <person name="Paulsen I.T."/>
        </authorList>
    </citation>
    <scope>NUCLEOTIDE SEQUENCE [LARGE SCALE GENOMIC DNA]</scope>
    <source>
        <strain evidence="2">ATCC 35405 / DSM 14222 / CIP 103919 / JCM 8153 / KCTC 15104</strain>
    </source>
</reference>
<keyword evidence="2" id="KW-1185">Reference proteome</keyword>
<dbReference type="HOGENOM" id="CLU_3141869_0_0_12"/>
<dbReference type="GeneID" id="2739533"/>
<dbReference type="PaxDb" id="243275-TDE_1117"/>
<proteinExistence type="predicted"/>
<protein>
    <submittedName>
        <fullName evidence="1">Uncharacterized protein</fullName>
    </submittedName>
</protein>
<dbReference type="PATRIC" id="fig|243275.7.peg.1077"/>
<gene>
    <name evidence="1" type="ordered locus">TDE_1117</name>
</gene>
<dbReference type="KEGG" id="tde:TDE_1117"/>
<name>Q73NN5_TREDE</name>
<evidence type="ECO:0000313" key="2">
    <source>
        <dbReference type="Proteomes" id="UP000008212"/>
    </source>
</evidence>
<evidence type="ECO:0000313" key="1">
    <source>
        <dbReference type="EMBL" id="AAS11606.1"/>
    </source>
</evidence>
<organism evidence="1 2">
    <name type="scientific">Treponema denticola (strain ATCC 35405 / DSM 14222 / CIP 103919 / JCM 8153 / KCTC 15104)</name>
    <dbReference type="NCBI Taxonomy" id="243275"/>
    <lineage>
        <taxon>Bacteria</taxon>
        <taxon>Pseudomonadati</taxon>
        <taxon>Spirochaetota</taxon>
        <taxon>Spirochaetia</taxon>
        <taxon>Spirochaetales</taxon>
        <taxon>Treponemataceae</taxon>
        <taxon>Treponema</taxon>
    </lineage>
</organism>
<dbReference type="AlphaFoldDB" id="Q73NN5"/>
<dbReference type="EMBL" id="AE017226">
    <property type="protein sequence ID" value="AAS11606.1"/>
    <property type="molecule type" value="Genomic_DNA"/>
</dbReference>
<dbReference type="RefSeq" id="WP_010956878.1">
    <property type="nucleotide sequence ID" value="NC_002967.9"/>
</dbReference>
<accession>Q73NN5</accession>
<dbReference type="STRING" id="243275.TDE_1117"/>